<organism evidence="2 3">
    <name type="scientific">Symbiodinium natans</name>
    <dbReference type="NCBI Taxonomy" id="878477"/>
    <lineage>
        <taxon>Eukaryota</taxon>
        <taxon>Sar</taxon>
        <taxon>Alveolata</taxon>
        <taxon>Dinophyceae</taxon>
        <taxon>Suessiales</taxon>
        <taxon>Symbiodiniaceae</taxon>
        <taxon>Symbiodinium</taxon>
    </lineage>
</organism>
<keyword evidence="3" id="KW-1185">Reference proteome</keyword>
<evidence type="ECO:0000313" key="2">
    <source>
        <dbReference type="EMBL" id="CAE7599971.1"/>
    </source>
</evidence>
<protein>
    <submittedName>
        <fullName evidence="2">Uncharacterized protein</fullName>
    </submittedName>
</protein>
<comment type="caution">
    <text evidence="2">The sequence shown here is derived from an EMBL/GenBank/DDBJ whole genome shotgun (WGS) entry which is preliminary data.</text>
</comment>
<feature type="compositionally biased region" description="Basic and acidic residues" evidence="1">
    <location>
        <begin position="98"/>
        <end position="107"/>
    </location>
</feature>
<accession>A0A812V1D8</accession>
<evidence type="ECO:0000313" key="3">
    <source>
        <dbReference type="Proteomes" id="UP000604046"/>
    </source>
</evidence>
<dbReference type="AlphaFoldDB" id="A0A812V1D8"/>
<name>A0A812V1D8_9DINO</name>
<dbReference type="Proteomes" id="UP000604046">
    <property type="component" value="Unassembled WGS sequence"/>
</dbReference>
<proteinExistence type="predicted"/>
<feature type="region of interest" description="Disordered" evidence="1">
    <location>
        <begin position="79"/>
        <end position="107"/>
    </location>
</feature>
<sequence length="135" mass="15303">MPRRYRASVDRRGCWQFFLQCRHSGVCSLCLASEVEPCHQSERCYNRMFAGVYGVDMHDGKQAHRSEASTRLLEPAAVSKQKIRGPFPRSTSGVCLMPRRDNGDRRAHASRRLTALLRGHRLLRSTAGLQEADFG</sequence>
<reference evidence="2" key="1">
    <citation type="submission" date="2021-02" db="EMBL/GenBank/DDBJ databases">
        <authorList>
            <person name="Dougan E. K."/>
            <person name="Rhodes N."/>
            <person name="Thang M."/>
            <person name="Chan C."/>
        </authorList>
    </citation>
    <scope>NUCLEOTIDE SEQUENCE</scope>
</reference>
<gene>
    <name evidence="2" type="ORF">SNAT2548_LOCUS34135</name>
</gene>
<dbReference type="EMBL" id="CAJNDS010002794">
    <property type="protein sequence ID" value="CAE7599971.1"/>
    <property type="molecule type" value="Genomic_DNA"/>
</dbReference>
<evidence type="ECO:0000256" key="1">
    <source>
        <dbReference type="SAM" id="MobiDB-lite"/>
    </source>
</evidence>